<evidence type="ECO:0000313" key="5">
    <source>
        <dbReference type="Proteomes" id="UP001589568"/>
    </source>
</evidence>
<proteinExistence type="predicted"/>
<evidence type="ECO:0000256" key="1">
    <source>
        <dbReference type="ARBA" id="ARBA00022527"/>
    </source>
</evidence>
<keyword evidence="1" id="KW-0808">Transferase</keyword>
<dbReference type="Proteomes" id="UP001589568">
    <property type="component" value="Unassembled WGS sequence"/>
</dbReference>
<dbReference type="PANTHER" id="PTHR35526">
    <property type="entry name" value="ANTI-SIGMA-F FACTOR RSBW-RELATED"/>
    <property type="match status" value="1"/>
</dbReference>
<keyword evidence="1" id="KW-0418">Kinase</keyword>
<gene>
    <name evidence="4" type="ORF">ACFFR3_18780</name>
</gene>
<keyword evidence="5" id="KW-1185">Reference proteome</keyword>
<dbReference type="EMBL" id="JBHMCF010000013">
    <property type="protein sequence ID" value="MFB9471572.1"/>
    <property type="molecule type" value="Genomic_DNA"/>
</dbReference>
<dbReference type="Gene3D" id="3.30.565.10">
    <property type="entry name" value="Histidine kinase-like ATPase, C-terminal domain"/>
    <property type="match status" value="1"/>
</dbReference>
<keyword evidence="4" id="KW-0067">ATP-binding</keyword>
<keyword evidence="1" id="KW-0723">Serine/threonine-protein kinase</keyword>
<dbReference type="InterPro" id="IPR050267">
    <property type="entry name" value="Anti-sigma-factor_SerPK"/>
</dbReference>
<dbReference type="InterPro" id="IPR036890">
    <property type="entry name" value="HATPase_C_sf"/>
</dbReference>
<accession>A0ABV5NMW1</accession>
<dbReference type="CDD" id="cd16936">
    <property type="entry name" value="HATPase_RsbW-like"/>
    <property type="match status" value="1"/>
</dbReference>
<keyword evidence="4" id="KW-0547">Nucleotide-binding</keyword>
<comment type="caution">
    <text evidence="4">The sequence shown here is derived from an EMBL/GenBank/DDBJ whole genome shotgun (WGS) entry which is preliminary data.</text>
</comment>
<evidence type="ECO:0000313" key="4">
    <source>
        <dbReference type="EMBL" id="MFB9471572.1"/>
    </source>
</evidence>
<organism evidence="4 5">
    <name type="scientific">Nonomuraea salmonea</name>
    <dbReference type="NCBI Taxonomy" id="46181"/>
    <lineage>
        <taxon>Bacteria</taxon>
        <taxon>Bacillati</taxon>
        <taxon>Actinomycetota</taxon>
        <taxon>Actinomycetes</taxon>
        <taxon>Streptosporangiales</taxon>
        <taxon>Streptosporangiaceae</taxon>
        <taxon>Nonomuraea</taxon>
    </lineage>
</organism>
<reference evidence="4 5" key="1">
    <citation type="submission" date="2024-09" db="EMBL/GenBank/DDBJ databases">
        <authorList>
            <person name="Sun Q."/>
            <person name="Mori K."/>
        </authorList>
    </citation>
    <scope>NUCLEOTIDE SEQUENCE [LARGE SCALE GENOMIC DNA]</scope>
    <source>
        <strain evidence="4 5">JCM 3324</strain>
    </source>
</reference>
<evidence type="ECO:0000259" key="3">
    <source>
        <dbReference type="Pfam" id="PF13581"/>
    </source>
</evidence>
<dbReference type="SUPFAM" id="SSF55874">
    <property type="entry name" value="ATPase domain of HSP90 chaperone/DNA topoisomerase II/histidine kinase"/>
    <property type="match status" value="1"/>
</dbReference>
<feature type="domain" description="Histidine kinase/HSP90-like ATPase" evidence="3">
    <location>
        <begin position="20"/>
        <end position="117"/>
    </location>
</feature>
<dbReference type="GO" id="GO:0005524">
    <property type="term" value="F:ATP binding"/>
    <property type="evidence" value="ECO:0007669"/>
    <property type="project" value="UniProtKB-KW"/>
</dbReference>
<sequence length="163" mass="18260">MQRALAYTSFKVWLIDELDDPRRLPALARREVHAWVRDQPALDDLQLIASELVANAVEHGGGRWVRLSLLPVQEGGGYYWRLAVIDPGGSGAVPLPQRPTPEDTRGRGLWLVHRLTGGCWGTDVTRVGERVVWALLPRTERSGRPRTDARFPHDDGGNDSCHR</sequence>
<dbReference type="PANTHER" id="PTHR35526:SF3">
    <property type="entry name" value="ANTI-SIGMA-F FACTOR RSBW"/>
    <property type="match status" value="1"/>
</dbReference>
<name>A0ABV5NMW1_9ACTN</name>
<protein>
    <submittedName>
        <fullName evidence="4">ATP-binding protein</fullName>
    </submittedName>
</protein>
<dbReference type="InterPro" id="IPR003594">
    <property type="entry name" value="HATPase_dom"/>
</dbReference>
<evidence type="ECO:0000256" key="2">
    <source>
        <dbReference type="SAM" id="MobiDB-lite"/>
    </source>
</evidence>
<dbReference type="Pfam" id="PF13581">
    <property type="entry name" value="HATPase_c_2"/>
    <property type="match status" value="1"/>
</dbReference>
<dbReference type="RefSeq" id="WP_364377453.1">
    <property type="nucleotide sequence ID" value="NZ_JBHMCF010000013.1"/>
</dbReference>
<feature type="region of interest" description="Disordered" evidence="2">
    <location>
        <begin position="142"/>
        <end position="163"/>
    </location>
</feature>